<keyword evidence="1" id="KW-0732">Signal</keyword>
<evidence type="ECO:0008006" key="4">
    <source>
        <dbReference type="Google" id="ProtNLM"/>
    </source>
</evidence>
<feature type="chain" id="PRO_5020407100" description="Invasion protein IalB" evidence="1">
    <location>
        <begin position="25"/>
        <end position="149"/>
    </location>
</feature>
<dbReference type="EMBL" id="SNXY01000008">
    <property type="protein sequence ID" value="TDP84389.1"/>
    <property type="molecule type" value="Genomic_DNA"/>
</dbReference>
<comment type="caution">
    <text evidence="2">The sequence shown here is derived from an EMBL/GenBank/DDBJ whole genome shotgun (WGS) entry which is preliminary data.</text>
</comment>
<accession>A0A4R6RDW0</accession>
<reference evidence="2 3" key="1">
    <citation type="submission" date="2019-03" db="EMBL/GenBank/DDBJ databases">
        <title>Genomic Encyclopedia of Type Strains, Phase IV (KMG-IV): sequencing the most valuable type-strain genomes for metagenomic binning, comparative biology and taxonomic classification.</title>
        <authorList>
            <person name="Goeker M."/>
        </authorList>
    </citation>
    <scope>NUCLEOTIDE SEQUENCE [LARGE SCALE GENOMIC DNA]</scope>
    <source>
        <strain evidence="2 3">DSM 102969</strain>
    </source>
</reference>
<dbReference type="AlphaFoldDB" id="A0A4R6RDW0"/>
<dbReference type="Proteomes" id="UP000294547">
    <property type="component" value="Unassembled WGS sequence"/>
</dbReference>
<protein>
    <recommendedName>
        <fullName evidence="4">Invasion protein IalB</fullName>
    </recommendedName>
</protein>
<evidence type="ECO:0000313" key="2">
    <source>
        <dbReference type="EMBL" id="TDP84389.1"/>
    </source>
</evidence>
<keyword evidence="3" id="KW-1185">Reference proteome</keyword>
<sequence>MTITARAALAVALALGAAVPHATAATIAAGYYMEQRVNSCAQRDLCFLNFSAVPAGKTLILTDVSCTASVGSGSVLVATQVARSGDGDHSGRRPIPPVFTYQNGQDRNYQLQTKTMLIVQAGQVPWIATNYSAKANSLIVDCTIAGVLK</sequence>
<evidence type="ECO:0000313" key="3">
    <source>
        <dbReference type="Proteomes" id="UP000294547"/>
    </source>
</evidence>
<name>A0A4R6RDW0_9HYPH</name>
<gene>
    <name evidence="2" type="ORF">EDD54_2996</name>
</gene>
<dbReference type="RefSeq" id="WP_126540394.1">
    <property type="nucleotide sequence ID" value="NZ_BSPM01000002.1"/>
</dbReference>
<proteinExistence type="predicted"/>
<organism evidence="2 3">
    <name type="scientific">Oharaeibacter diazotrophicus</name>
    <dbReference type="NCBI Taxonomy" id="1920512"/>
    <lineage>
        <taxon>Bacteria</taxon>
        <taxon>Pseudomonadati</taxon>
        <taxon>Pseudomonadota</taxon>
        <taxon>Alphaproteobacteria</taxon>
        <taxon>Hyphomicrobiales</taxon>
        <taxon>Pleomorphomonadaceae</taxon>
        <taxon>Oharaeibacter</taxon>
    </lineage>
</organism>
<evidence type="ECO:0000256" key="1">
    <source>
        <dbReference type="SAM" id="SignalP"/>
    </source>
</evidence>
<feature type="signal peptide" evidence="1">
    <location>
        <begin position="1"/>
        <end position="24"/>
    </location>
</feature>